<dbReference type="EMBL" id="JAUOZS010000001">
    <property type="protein sequence ID" value="MDT8900612.1"/>
    <property type="molecule type" value="Genomic_DNA"/>
</dbReference>
<proteinExistence type="predicted"/>
<dbReference type="RefSeq" id="WP_413779148.1">
    <property type="nucleotide sequence ID" value="NZ_JAUOZS010000001.1"/>
</dbReference>
<sequence>MAKMRAAVDDYSVWVYIDEYRWVSFGRLGKAGLYCGCVLSEASCGVFKDEARRVAEQALEGRE</sequence>
<reference evidence="1 2" key="1">
    <citation type="submission" date="2023-07" db="EMBL/GenBank/DDBJ databases">
        <title>The novel representative of Negativicutes class, Anaeroselena agilis gen. nov. sp. nov.</title>
        <authorList>
            <person name="Prokofeva M.I."/>
            <person name="Elcheninov A.G."/>
            <person name="Klyukina A."/>
            <person name="Kublanov I.V."/>
            <person name="Frolov E.N."/>
            <person name="Podosokorskaya O.A."/>
        </authorList>
    </citation>
    <scope>NUCLEOTIDE SEQUENCE [LARGE SCALE GENOMIC DNA]</scope>
    <source>
        <strain evidence="1 2">4137-cl</strain>
    </source>
</reference>
<dbReference type="Proteomes" id="UP001254848">
    <property type="component" value="Unassembled WGS sequence"/>
</dbReference>
<comment type="caution">
    <text evidence="1">The sequence shown here is derived from an EMBL/GenBank/DDBJ whole genome shotgun (WGS) entry which is preliminary data.</text>
</comment>
<protein>
    <submittedName>
        <fullName evidence="1">Uncharacterized protein</fullName>
    </submittedName>
</protein>
<gene>
    <name evidence="1" type="ORF">Q4T40_05075</name>
</gene>
<keyword evidence="2" id="KW-1185">Reference proteome</keyword>
<name>A0ABU3NUY2_9FIRM</name>
<accession>A0ABU3NUY2</accession>
<organism evidence="1 2">
    <name type="scientific">Anaeroselena agilis</name>
    <dbReference type="NCBI Taxonomy" id="3063788"/>
    <lineage>
        <taxon>Bacteria</taxon>
        <taxon>Bacillati</taxon>
        <taxon>Bacillota</taxon>
        <taxon>Negativicutes</taxon>
        <taxon>Acetonemataceae</taxon>
        <taxon>Anaeroselena</taxon>
    </lineage>
</organism>
<evidence type="ECO:0000313" key="2">
    <source>
        <dbReference type="Proteomes" id="UP001254848"/>
    </source>
</evidence>
<evidence type="ECO:0000313" key="1">
    <source>
        <dbReference type="EMBL" id="MDT8900612.1"/>
    </source>
</evidence>